<accession>A0A366XU11</accession>
<evidence type="ECO:0008006" key="3">
    <source>
        <dbReference type="Google" id="ProtNLM"/>
    </source>
</evidence>
<dbReference type="InterPro" id="IPR028994">
    <property type="entry name" value="Integrin_alpha_N"/>
</dbReference>
<comment type="caution">
    <text evidence="1">The sequence shown here is derived from an EMBL/GenBank/DDBJ whole genome shotgun (WGS) entry which is preliminary data.</text>
</comment>
<dbReference type="RefSeq" id="WP_113808354.1">
    <property type="nucleotide sequence ID" value="NZ_QOCW01000037.1"/>
</dbReference>
<dbReference type="OrthoDB" id="5637at2"/>
<keyword evidence="2" id="KW-1185">Reference proteome</keyword>
<gene>
    <name evidence="1" type="ORF">DS031_22210</name>
</gene>
<dbReference type="Gene3D" id="1.25.40.10">
    <property type="entry name" value="Tetratricopeptide repeat domain"/>
    <property type="match status" value="1"/>
</dbReference>
<reference evidence="1 2" key="1">
    <citation type="submission" date="2018-07" db="EMBL/GenBank/DDBJ databases">
        <title>Lottiidibacillus patelloidae gen. nov., sp. nov., isolated from the intestinal tract of a marine limpet and the reclassification of B. taeanensis BH030017T, B. algicola KMM 3737T and B. hwajinpoensis SW-72T as genus Lottiidibacillus.</title>
        <authorList>
            <person name="Liu R."/>
            <person name="Huang Z."/>
        </authorList>
    </citation>
    <scope>NUCLEOTIDE SEQUENCE [LARGE SCALE GENOMIC DNA]</scope>
    <source>
        <strain evidence="1 2">BH030017</strain>
    </source>
</reference>
<dbReference type="InterPro" id="IPR011990">
    <property type="entry name" value="TPR-like_helical_dom_sf"/>
</dbReference>
<sequence>MWNSKYLKSIISAFLPPFAEIIELETPLKEPAVRTADLDGDSILEVIGAFYWHGENYIIVLKCYYGTWQVVNIIKGKGYNITYFGTAPVTGKYKNNLVVGWQVASIWSDLSVYEWTGSGLKDLITGNKYYSMIEVRDIEKEDGLYELALWIHDTGNAYRVEIFRWSGDKFILAFDVYPHYFKKVERYYKKILKEKNSTTYWYYLADAQMKIGNTEEALKSIDKALSFEYPYPSKEELMKLREELMKLRNQLCKYESFVNKDEIGLSSIKYICSETQRDIKLEKALIKEFQLDKYQERARYYYNKVDLDEDGKPEIFAYLVGSYLCGTGGCSAAIFKEKNENYHLLARFSIVNNPVIISDSKTRGYKDIVMNVYGGGIVPFFARLKYDGTTYPSNPSIQPKVEPGTKLDGVAIVADDIGVSPGIALNIFNN</sequence>
<evidence type="ECO:0000313" key="2">
    <source>
        <dbReference type="Proteomes" id="UP000253314"/>
    </source>
</evidence>
<evidence type="ECO:0000313" key="1">
    <source>
        <dbReference type="EMBL" id="RBW67451.1"/>
    </source>
</evidence>
<dbReference type="Proteomes" id="UP000253314">
    <property type="component" value="Unassembled WGS sequence"/>
</dbReference>
<name>A0A366XU11_9BACI</name>
<dbReference type="EMBL" id="QOCW01000037">
    <property type="protein sequence ID" value="RBW67451.1"/>
    <property type="molecule type" value="Genomic_DNA"/>
</dbReference>
<protein>
    <recommendedName>
        <fullName evidence="3">Tetratricopeptide repeat protein</fullName>
    </recommendedName>
</protein>
<dbReference type="SUPFAM" id="SSF69318">
    <property type="entry name" value="Integrin alpha N-terminal domain"/>
    <property type="match status" value="1"/>
</dbReference>
<organism evidence="1 2">
    <name type="scientific">Bacillus taeanensis</name>
    <dbReference type="NCBI Taxonomy" id="273032"/>
    <lineage>
        <taxon>Bacteria</taxon>
        <taxon>Bacillati</taxon>
        <taxon>Bacillota</taxon>
        <taxon>Bacilli</taxon>
        <taxon>Bacillales</taxon>
        <taxon>Bacillaceae</taxon>
        <taxon>Bacillus</taxon>
    </lineage>
</organism>
<proteinExistence type="predicted"/>
<dbReference type="SUPFAM" id="SSF48452">
    <property type="entry name" value="TPR-like"/>
    <property type="match status" value="1"/>
</dbReference>
<dbReference type="AlphaFoldDB" id="A0A366XU11"/>